<evidence type="ECO:0000259" key="1">
    <source>
        <dbReference type="Pfam" id="PF23889"/>
    </source>
</evidence>
<reference evidence="3" key="1">
    <citation type="submission" date="2016-10" db="EMBL/GenBank/DDBJ databases">
        <authorList>
            <person name="Varghese N."/>
            <person name="Submissions S."/>
        </authorList>
    </citation>
    <scope>NUCLEOTIDE SEQUENCE [LARGE SCALE GENOMIC DNA]</scope>
    <source>
        <strain evidence="3">BL36</strain>
    </source>
</reference>
<evidence type="ECO:0000313" key="3">
    <source>
        <dbReference type="Proteomes" id="UP000199048"/>
    </source>
</evidence>
<dbReference type="OrthoDB" id="7996989at2"/>
<dbReference type="AlphaFoldDB" id="A0A1I4HE19"/>
<organism evidence="2 3">
    <name type="scientific">Methylobacterium pseudosasicola</name>
    <dbReference type="NCBI Taxonomy" id="582667"/>
    <lineage>
        <taxon>Bacteria</taxon>
        <taxon>Pseudomonadati</taxon>
        <taxon>Pseudomonadota</taxon>
        <taxon>Alphaproteobacteria</taxon>
        <taxon>Hyphomicrobiales</taxon>
        <taxon>Methylobacteriaceae</taxon>
        <taxon>Methylobacterium</taxon>
    </lineage>
</organism>
<sequence length="76" mass="8326">MTRHDHRCAAEICREQGWGVGTCLVGDAGHGPTVIQITALGDRVMLAKILSHGRMAVAYHEAQAWSLSLRDWRTVG</sequence>
<accession>A0A1I4HE19</accession>
<keyword evidence="3" id="KW-1185">Reference proteome</keyword>
<evidence type="ECO:0000313" key="2">
    <source>
        <dbReference type="EMBL" id="SFL39923.1"/>
    </source>
</evidence>
<name>A0A1I4HE19_9HYPH</name>
<dbReference type="InterPro" id="IPR055665">
    <property type="entry name" value="DUF7241"/>
</dbReference>
<dbReference type="Proteomes" id="UP000199048">
    <property type="component" value="Unassembled WGS sequence"/>
</dbReference>
<dbReference type="STRING" id="582667.SAMN05192568_1004165"/>
<feature type="domain" description="DUF7241" evidence="1">
    <location>
        <begin position="7"/>
        <end position="75"/>
    </location>
</feature>
<protein>
    <recommendedName>
        <fullName evidence="1">DUF7241 domain-containing protein</fullName>
    </recommendedName>
</protein>
<gene>
    <name evidence="2" type="ORF">SAMN05192568_1004165</name>
</gene>
<dbReference type="EMBL" id="FOTK01000004">
    <property type="protein sequence ID" value="SFL39923.1"/>
    <property type="molecule type" value="Genomic_DNA"/>
</dbReference>
<dbReference type="RefSeq" id="WP_092038116.1">
    <property type="nucleotide sequence ID" value="NZ_FOTK01000004.1"/>
</dbReference>
<proteinExistence type="predicted"/>
<dbReference type="Pfam" id="PF23889">
    <property type="entry name" value="DUF7241"/>
    <property type="match status" value="1"/>
</dbReference>